<dbReference type="EMBL" id="JAFIWB010000005">
    <property type="protein sequence ID" value="MBN6101912.1"/>
    <property type="molecule type" value="Genomic_DNA"/>
</dbReference>
<accession>A0ABS3B0M8</accession>
<evidence type="ECO:0000313" key="2">
    <source>
        <dbReference type="Proteomes" id="UP000695802"/>
    </source>
</evidence>
<evidence type="ECO:0000313" key="1">
    <source>
        <dbReference type="EMBL" id="MBN6101912.1"/>
    </source>
</evidence>
<proteinExistence type="predicted"/>
<protein>
    <recommendedName>
        <fullName evidence="3">Lipoprotein</fullName>
    </recommendedName>
</protein>
<gene>
    <name evidence="1" type="ORF">JR064_06985</name>
</gene>
<name>A0ABS3B0M8_9XANT</name>
<dbReference type="RefSeq" id="WP_206229242.1">
    <property type="nucleotide sequence ID" value="NZ_JAFIWB010000005.1"/>
</dbReference>
<reference evidence="1 2" key="1">
    <citation type="submission" date="2021-02" db="EMBL/GenBank/DDBJ databases">
        <title>Taxonomically Unique Crown Gall-Associated Xanthomonas Stains Have Deficiency in Virulence Repertories.</title>
        <authorList>
            <person name="Mafakheri H."/>
            <person name="Taghavi S.M."/>
            <person name="Dimkic I."/>
            <person name="Nemanja K."/>
            <person name="Osdaghi E."/>
        </authorList>
    </citation>
    <scope>NUCLEOTIDE SEQUENCE [LARGE SCALE GENOMIC DNA]</scope>
    <source>
        <strain evidence="1 2">FX4</strain>
    </source>
</reference>
<evidence type="ECO:0008006" key="3">
    <source>
        <dbReference type="Google" id="ProtNLM"/>
    </source>
</evidence>
<dbReference type="Proteomes" id="UP000695802">
    <property type="component" value="Unassembled WGS sequence"/>
</dbReference>
<organism evidence="1 2">
    <name type="scientific">Xanthomonas bonasiae</name>
    <dbReference type="NCBI Taxonomy" id="2810351"/>
    <lineage>
        <taxon>Bacteria</taxon>
        <taxon>Pseudomonadati</taxon>
        <taxon>Pseudomonadota</taxon>
        <taxon>Gammaproteobacteria</taxon>
        <taxon>Lysobacterales</taxon>
        <taxon>Lysobacteraceae</taxon>
        <taxon>Xanthomonas</taxon>
    </lineage>
</organism>
<sequence length="290" mass="29838">MDLEMRRTDRRCSAAILRALFRLATLDLPRTMDRFARSHWTRPWSAMTSKLLPFVLATALLAACQPEQGSVAASAAAAPAAAIADPMPATPASAAVAPASGDATPAPASSLRAALTVLAAAQPPSWAQVKAVPGLGELAPADGVRIYPVAVRGKTTLAGFGEAPLPDGKVGADAGTRMGNAGEASVTFAGDAATALLLVVRKFYPGTDYAKVLRAQLRAGDRVVRRDGVCDDSIPSPAPAAMEYWVALEGAERPLAVTASTVDGGNNGPGYTDFEFRRGGANVALAQCAQ</sequence>
<keyword evidence="2" id="KW-1185">Reference proteome</keyword>
<comment type="caution">
    <text evidence="1">The sequence shown here is derived from an EMBL/GenBank/DDBJ whole genome shotgun (WGS) entry which is preliminary data.</text>
</comment>